<organism evidence="1 2">
    <name type="scientific">Candidatus Kerfeldbacteria bacterium CG08_land_8_20_14_0_20_43_14</name>
    <dbReference type="NCBI Taxonomy" id="2014246"/>
    <lineage>
        <taxon>Bacteria</taxon>
        <taxon>Candidatus Kerfeldiibacteriota</taxon>
    </lineage>
</organism>
<proteinExistence type="predicted"/>
<evidence type="ECO:0000313" key="1">
    <source>
        <dbReference type="EMBL" id="PIS40746.1"/>
    </source>
</evidence>
<evidence type="ECO:0000313" key="2">
    <source>
        <dbReference type="Proteomes" id="UP000236845"/>
    </source>
</evidence>
<evidence type="ECO:0008006" key="3">
    <source>
        <dbReference type="Google" id="ProtNLM"/>
    </source>
</evidence>
<dbReference type="InterPro" id="IPR014942">
    <property type="entry name" value="AbiEii"/>
</dbReference>
<dbReference type="AlphaFoldDB" id="A0A2H0YQP4"/>
<dbReference type="Pfam" id="PF08843">
    <property type="entry name" value="AbiEii"/>
    <property type="match status" value="1"/>
</dbReference>
<sequence length="253" mass="28919">MITQETLHLLSTKYHTSEYPNTVREYCQHLFLAALYKQEKAQHLLFKGGMALRIVYMSPRFSEDLDFSLFDTKIHERQTLIEDIFQNALVELEGIGLQVQLGEKFGPTTDGYFGIAQVRFSDYPPVNIEINISSRNGRKLTGNLATVANDFVSVYNLLQLPQEELVEEKIFGALLNRHKARDFYDLYFIIRKGLLTIDQKHRLSRAKETIARTAAGINFNEELSALLPADQHLIIKNFSGTLLAELDRQVAIP</sequence>
<dbReference type="EMBL" id="PEXW01000036">
    <property type="protein sequence ID" value="PIS40746.1"/>
    <property type="molecule type" value="Genomic_DNA"/>
</dbReference>
<dbReference type="Proteomes" id="UP000236845">
    <property type="component" value="Unassembled WGS sequence"/>
</dbReference>
<comment type="caution">
    <text evidence="1">The sequence shown here is derived from an EMBL/GenBank/DDBJ whole genome shotgun (WGS) entry which is preliminary data.</text>
</comment>
<dbReference type="Gene3D" id="3.10.450.620">
    <property type="entry name" value="JHP933, nucleotidyltransferase-like core domain"/>
    <property type="match status" value="1"/>
</dbReference>
<accession>A0A2H0YQP4</accession>
<name>A0A2H0YQP4_9BACT</name>
<protein>
    <recommendedName>
        <fullName evidence="3">Nucleotidyl transferase AbiEii/AbiGii toxin family protein</fullName>
    </recommendedName>
</protein>
<reference evidence="2" key="1">
    <citation type="submission" date="2017-09" db="EMBL/GenBank/DDBJ databases">
        <title>Depth-based differentiation of microbial function through sediment-hosted aquifers and enrichment of novel symbionts in the deep terrestrial subsurface.</title>
        <authorList>
            <person name="Probst A.J."/>
            <person name="Ladd B."/>
            <person name="Jarett J.K."/>
            <person name="Geller-Mcgrath D.E."/>
            <person name="Sieber C.M.K."/>
            <person name="Emerson J.B."/>
            <person name="Anantharaman K."/>
            <person name="Thomas B.C."/>
            <person name="Malmstrom R."/>
            <person name="Stieglmeier M."/>
            <person name="Klingl A."/>
            <person name="Woyke T."/>
            <person name="Ryan C.M."/>
            <person name="Banfield J.F."/>
        </authorList>
    </citation>
    <scope>NUCLEOTIDE SEQUENCE [LARGE SCALE GENOMIC DNA]</scope>
</reference>
<gene>
    <name evidence="1" type="ORF">COT26_01695</name>
</gene>